<dbReference type="GO" id="GO:0016787">
    <property type="term" value="F:hydrolase activity"/>
    <property type="evidence" value="ECO:0007669"/>
    <property type="project" value="UniProtKB-KW"/>
</dbReference>
<dbReference type="SUPFAM" id="SSF53474">
    <property type="entry name" value="alpha/beta-Hydrolases"/>
    <property type="match status" value="1"/>
</dbReference>
<dbReference type="InterPro" id="IPR050565">
    <property type="entry name" value="LYPA1-2/EST-like"/>
</dbReference>
<organism evidence="4 5">
    <name type="scientific">Psychromicrobium silvestre</name>
    <dbReference type="NCBI Taxonomy" id="1645614"/>
    <lineage>
        <taxon>Bacteria</taxon>
        <taxon>Bacillati</taxon>
        <taxon>Actinomycetota</taxon>
        <taxon>Actinomycetes</taxon>
        <taxon>Micrococcales</taxon>
        <taxon>Micrococcaceae</taxon>
        <taxon>Psychromicrobium</taxon>
    </lineage>
</organism>
<dbReference type="PANTHER" id="PTHR10655">
    <property type="entry name" value="LYSOPHOSPHOLIPASE-RELATED"/>
    <property type="match status" value="1"/>
</dbReference>
<dbReference type="RefSeq" id="WP_179390255.1">
    <property type="nucleotide sequence ID" value="NZ_JACBYQ010000002.1"/>
</dbReference>
<evidence type="ECO:0000256" key="2">
    <source>
        <dbReference type="ARBA" id="ARBA00022801"/>
    </source>
</evidence>
<keyword evidence="2" id="KW-0378">Hydrolase</keyword>
<evidence type="ECO:0000256" key="1">
    <source>
        <dbReference type="ARBA" id="ARBA00006499"/>
    </source>
</evidence>
<comment type="similarity">
    <text evidence="1">Belongs to the AB hydrolase superfamily. AB hydrolase 2 family.</text>
</comment>
<proteinExistence type="inferred from homology"/>
<evidence type="ECO:0000259" key="3">
    <source>
        <dbReference type="Pfam" id="PF02230"/>
    </source>
</evidence>
<accession>A0A7Y9LVZ6</accession>
<keyword evidence="5" id="KW-1185">Reference proteome</keyword>
<evidence type="ECO:0000313" key="5">
    <source>
        <dbReference type="Proteomes" id="UP000521748"/>
    </source>
</evidence>
<dbReference type="PANTHER" id="PTHR10655:SF17">
    <property type="entry name" value="LYSOPHOSPHOLIPASE-LIKE PROTEIN 1"/>
    <property type="match status" value="1"/>
</dbReference>
<dbReference type="InterPro" id="IPR029058">
    <property type="entry name" value="AB_hydrolase_fold"/>
</dbReference>
<dbReference type="InterPro" id="IPR003140">
    <property type="entry name" value="PLipase/COase/thioEstase"/>
</dbReference>
<dbReference type="Proteomes" id="UP000521748">
    <property type="component" value="Unassembled WGS sequence"/>
</dbReference>
<feature type="domain" description="Phospholipase/carboxylesterase/thioesterase" evidence="3">
    <location>
        <begin position="15"/>
        <end position="210"/>
    </location>
</feature>
<dbReference type="Pfam" id="PF02230">
    <property type="entry name" value="Abhydrolase_2"/>
    <property type="match status" value="1"/>
</dbReference>
<comment type="caution">
    <text evidence="4">The sequence shown here is derived from an EMBL/GenBank/DDBJ whole genome shotgun (WGS) entry which is preliminary data.</text>
</comment>
<protein>
    <submittedName>
        <fullName evidence="4">Phospholipase/carboxylesterase</fullName>
    </submittedName>
</protein>
<dbReference type="EMBL" id="JACBYQ010000002">
    <property type="protein sequence ID" value="NYE96625.1"/>
    <property type="molecule type" value="Genomic_DNA"/>
</dbReference>
<evidence type="ECO:0000313" key="4">
    <source>
        <dbReference type="EMBL" id="NYE96625.1"/>
    </source>
</evidence>
<dbReference type="AlphaFoldDB" id="A0A7Y9LVZ6"/>
<gene>
    <name evidence="4" type="ORF">FHU41_002875</name>
</gene>
<reference evidence="4 5" key="1">
    <citation type="submission" date="2020-07" db="EMBL/GenBank/DDBJ databases">
        <title>Sequencing the genomes of 1000 actinobacteria strains.</title>
        <authorList>
            <person name="Klenk H.-P."/>
        </authorList>
    </citation>
    <scope>NUCLEOTIDE SEQUENCE [LARGE SCALE GENOMIC DNA]</scope>
    <source>
        <strain evidence="4 5">DSM 102047</strain>
    </source>
</reference>
<sequence>MTSEATLWSKDASQRAGSPLLLLFHGYGANEADLFGLAEELPAEFTVASVRAGLAAGPGYAWFPLGPDGEGGLSFDPQEVKRVSAEIGSWIDSVRGEHSSVSLLGFSQGMAIVSTLARHRPTDFAAVVGLSGFVLDTAEDDFFRDQELAARKLPFFWGRDQADPVVPQPLVESSNAWLPKHTVLTKVLYNGMWHGISAAEIKHVSEFLTATVLAE</sequence>
<name>A0A7Y9LVZ6_9MICC</name>
<dbReference type="Gene3D" id="3.40.50.1820">
    <property type="entry name" value="alpha/beta hydrolase"/>
    <property type="match status" value="1"/>
</dbReference>